<keyword evidence="1" id="KW-0479">Metal-binding</keyword>
<dbReference type="CDD" id="cd07010">
    <property type="entry name" value="cupin_PMI_type_I_N_bac"/>
    <property type="match status" value="1"/>
</dbReference>
<evidence type="ECO:0000313" key="4">
    <source>
        <dbReference type="Proteomes" id="UP000636110"/>
    </source>
</evidence>
<evidence type="ECO:0008006" key="5">
    <source>
        <dbReference type="Google" id="ProtNLM"/>
    </source>
</evidence>
<dbReference type="InterPro" id="IPR051804">
    <property type="entry name" value="Carb_Metab_Reg_Kinase/Isom"/>
</dbReference>
<accession>A0ABR6EU16</accession>
<reference evidence="3 4" key="1">
    <citation type="submission" date="2019-11" db="EMBL/GenBank/DDBJ databases">
        <title>Description of Pedobacter sp. LMG 31462T.</title>
        <authorList>
            <person name="Carlier A."/>
            <person name="Qi S."/>
            <person name="Vandamme P."/>
        </authorList>
    </citation>
    <scope>NUCLEOTIDE SEQUENCE [LARGE SCALE GENOMIC DNA]</scope>
    <source>
        <strain evidence="3 4">LMG 31462</strain>
    </source>
</reference>
<dbReference type="PANTHER" id="PTHR42742:SF3">
    <property type="entry name" value="FRUCTOKINASE"/>
    <property type="match status" value="1"/>
</dbReference>
<gene>
    <name evidence="3" type="ORF">GM920_06410</name>
</gene>
<evidence type="ECO:0000256" key="1">
    <source>
        <dbReference type="ARBA" id="ARBA00022723"/>
    </source>
</evidence>
<dbReference type="EMBL" id="WNXC01000001">
    <property type="protein sequence ID" value="MBB2148542.1"/>
    <property type="molecule type" value="Genomic_DNA"/>
</dbReference>
<evidence type="ECO:0000313" key="3">
    <source>
        <dbReference type="EMBL" id="MBB2148542.1"/>
    </source>
</evidence>
<evidence type="ECO:0000256" key="2">
    <source>
        <dbReference type="ARBA" id="ARBA00022833"/>
    </source>
</evidence>
<protein>
    <recommendedName>
        <fullName evidence="5">ROK family protein</fullName>
    </recommendedName>
</protein>
<dbReference type="PANTHER" id="PTHR42742">
    <property type="entry name" value="TRANSCRIPTIONAL REPRESSOR MPRA"/>
    <property type="match status" value="1"/>
</dbReference>
<name>A0ABR6EU16_9SPHI</name>
<proteinExistence type="predicted"/>
<dbReference type="Proteomes" id="UP000636110">
    <property type="component" value="Unassembled WGS sequence"/>
</dbReference>
<keyword evidence="2" id="KW-0862">Zinc</keyword>
<organism evidence="3 4">
    <name type="scientific">Pedobacter gandavensis</name>
    <dbReference type="NCBI Taxonomy" id="2679963"/>
    <lineage>
        <taxon>Bacteria</taxon>
        <taxon>Pseudomonadati</taxon>
        <taxon>Bacteroidota</taxon>
        <taxon>Sphingobacteriia</taxon>
        <taxon>Sphingobacteriales</taxon>
        <taxon>Sphingobacteriaceae</taxon>
        <taxon>Pedobacter</taxon>
    </lineage>
</organism>
<dbReference type="InterPro" id="IPR014710">
    <property type="entry name" value="RmlC-like_jellyroll"/>
</dbReference>
<dbReference type="InterPro" id="IPR011051">
    <property type="entry name" value="RmlC_Cupin_sf"/>
</dbReference>
<sequence length="567" mass="64604">MVTYDIYPTREISQGSINPDLEALFSLLPAEGNLIIDGDVGIDWETFIGQSKAFLAPDCSWFHVLTALKPSTVIEQMLHPYLHSDGENSIFGKSFSGELQDFFDPEKLKEIQPTTGRNIVYGTGASLAGWKGTLIYLDLPKNEQQFRSRAGRVLNIGAREIADPKIQYKRFYFIDWPVLNRHKAKLLAQIAYFIDGQHSKVYPWTTGDTFRATLTELSEHAFRARPWFEPGIWGGSWMMDHIPHLPKSVPNYAWSFELISPENGILIADKGKLLEFSFDWLMFAHSSAILGSAALKFGTYFPIRFDFLDTFDGEHLSIQCHPSLKYAQENFGELITQDETYYILDQKGDSGVYLGFTEESDPASFEKDLRQSYETGLALPIEQHVQLIPAKKHDFFLIPNRTVHSAGINNLVLEISSTPYIFTFKLYDWVRKDLNGMPRPINIDHGMKNIDFSRKGKKVHQELISKPVLLQQTPTMEHWHLPTHAEHFYDVERYEWEGTLEIESKGHCHILMLVEGNQVEIKGNGESTIYNYAETIVLPAAVKSYTMTYLGAGRGKLVKAFVKDEAL</sequence>
<dbReference type="Gene3D" id="2.60.120.10">
    <property type="entry name" value="Jelly Rolls"/>
    <property type="match status" value="2"/>
</dbReference>
<dbReference type="SUPFAM" id="SSF51182">
    <property type="entry name" value="RmlC-like cupins"/>
    <property type="match status" value="1"/>
</dbReference>
<keyword evidence="4" id="KW-1185">Reference proteome</keyword>
<comment type="caution">
    <text evidence="3">The sequence shown here is derived from an EMBL/GenBank/DDBJ whole genome shotgun (WGS) entry which is preliminary data.</text>
</comment>